<evidence type="ECO:0000256" key="5">
    <source>
        <dbReference type="ARBA" id="ARBA00047770"/>
    </source>
</evidence>
<organism evidence="7">
    <name type="scientific">Aphanomyces invadans</name>
    <dbReference type="NCBI Taxonomy" id="157072"/>
    <lineage>
        <taxon>Eukaryota</taxon>
        <taxon>Sar</taxon>
        <taxon>Stramenopiles</taxon>
        <taxon>Oomycota</taxon>
        <taxon>Saprolegniomycetes</taxon>
        <taxon>Saprolegniales</taxon>
        <taxon>Verrucalvaceae</taxon>
        <taxon>Aphanomyces</taxon>
    </lineage>
</organism>
<name>A0A024TA87_9STRA</name>
<dbReference type="Pfam" id="PF08123">
    <property type="entry name" value="DOT1"/>
    <property type="match status" value="1"/>
</dbReference>
<dbReference type="EMBL" id="KI914054">
    <property type="protein sequence ID" value="ETV90267.1"/>
    <property type="molecule type" value="Genomic_DNA"/>
</dbReference>
<dbReference type="CDD" id="cd02440">
    <property type="entry name" value="AdoMet_MTases"/>
    <property type="match status" value="1"/>
</dbReference>
<dbReference type="OrthoDB" id="443402at2759"/>
<proteinExistence type="predicted"/>
<dbReference type="RefSeq" id="XP_008881092.1">
    <property type="nucleotide sequence ID" value="XM_008882870.1"/>
</dbReference>
<evidence type="ECO:0000256" key="1">
    <source>
        <dbReference type="ARBA" id="ARBA00012190"/>
    </source>
</evidence>
<dbReference type="GO" id="GO:0140956">
    <property type="term" value="F:histone H3K79 trimethyltransferase activity"/>
    <property type="evidence" value="ECO:0007669"/>
    <property type="project" value="UniProtKB-EC"/>
</dbReference>
<accession>A0A024TA87</accession>
<evidence type="ECO:0000313" key="7">
    <source>
        <dbReference type="EMBL" id="ETV90267.1"/>
    </source>
</evidence>
<evidence type="ECO:0000259" key="6">
    <source>
        <dbReference type="Pfam" id="PF08123"/>
    </source>
</evidence>
<evidence type="ECO:0000256" key="2">
    <source>
        <dbReference type="ARBA" id="ARBA00020987"/>
    </source>
</evidence>
<dbReference type="InterPro" id="IPR025789">
    <property type="entry name" value="DOT1_dom"/>
</dbReference>
<dbReference type="STRING" id="157072.A0A024TA87"/>
<dbReference type="SUPFAM" id="SSF53335">
    <property type="entry name" value="S-adenosyl-L-methionine-dependent methyltransferases"/>
    <property type="match status" value="1"/>
</dbReference>
<dbReference type="InterPro" id="IPR030445">
    <property type="entry name" value="H3-K79_meTrfase"/>
</dbReference>
<feature type="domain" description="DOT1" evidence="6">
    <location>
        <begin position="205"/>
        <end position="333"/>
    </location>
</feature>
<protein>
    <recommendedName>
        <fullName evidence="2">Histone-lysine N-methyltransferase, H3 lysine-79 specific</fullName>
        <ecNumber evidence="1">2.1.1.360</ecNumber>
    </recommendedName>
    <alternativeName>
        <fullName evidence="4">Histone H3-K79 methyltransferase</fullName>
    </alternativeName>
</protein>
<dbReference type="InterPro" id="IPR029063">
    <property type="entry name" value="SAM-dependent_MTases_sf"/>
</dbReference>
<reference evidence="7" key="1">
    <citation type="submission" date="2013-12" db="EMBL/GenBank/DDBJ databases">
        <title>The Genome Sequence of Aphanomyces invadans NJM9701.</title>
        <authorList>
            <consortium name="The Broad Institute Genomics Platform"/>
            <person name="Russ C."/>
            <person name="Tyler B."/>
            <person name="van West P."/>
            <person name="Dieguez-Uribeondo J."/>
            <person name="Young S.K."/>
            <person name="Zeng Q."/>
            <person name="Gargeya S."/>
            <person name="Fitzgerald M."/>
            <person name="Abouelleil A."/>
            <person name="Alvarado L."/>
            <person name="Chapman S.B."/>
            <person name="Gainer-Dewar J."/>
            <person name="Goldberg J."/>
            <person name="Griggs A."/>
            <person name="Gujja S."/>
            <person name="Hansen M."/>
            <person name="Howarth C."/>
            <person name="Imamovic A."/>
            <person name="Ireland A."/>
            <person name="Larimer J."/>
            <person name="McCowan C."/>
            <person name="Murphy C."/>
            <person name="Pearson M."/>
            <person name="Poon T.W."/>
            <person name="Priest M."/>
            <person name="Roberts A."/>
            <person name="Saif S."/>
            <person name="Shea T."/>
            <person name="Sykes S."/>
            <person name="Wortman J."/>
            <person name="Nusbaum C."/>
            <person name="Birren B."/>
        </authorList>
    </citation>
    <scope>NUCLEOTIDE SEQUENCE [LARGE SCALE GENOMIC DNA]</scope>
    <source>
        <strain evidence="7">NJM9701</strain>
    </source>
</reference>
<dbReference type="GeneID" id="20091956"/>
<dbReference type="GO" id="GO:0051726">
    <property type="term" value="P:regulation of cell cycle"/>
    <property type="evidence" value="ECO:0007669"/>
    <property type="project" value="InterPro"/>
</dbReference>
<dbReference type="PANTHER" id="PTHR21451">
    <property type="entry name" value="HISTONE H3 METHYLTRANSFERASE"/>
    <property type="match status" value="1"/>
</dbReference>
<keyword evidence="3" id="KW-0156">Chromatin regulator</keyword>
<dbReference type="Gene3D" id="3.40.50.150">
    <property type="entry name" value="Vaccinia Virus protein VP39"/>
    <property type="match status" value="1"/>
</dbReference>
<sequence length="350" mass="39277">MQKAAALSILCHALLDKKMEFCRVHTVFAAKQLLHAQALVDECQERLVVLDELLSDLYDNEHDVSGEIGAMLDEQAQEEATYQTLTAAVSAHKALLQRLVHKKVRLKYFHRMIDSSSLTWLLQVAATLPRPEKRALKEMLLRQDARLNSMQCVDDVHRVVTIAAVSHAFKAWYSLFDALAMSTDAACHLEQNNQTADHDVPLSASLTYGEVDFFGIASLLAILRPRPGQTFCDLGHGTGRAIFAAATLYPELRLMGIELVPSLYHASRRALDSYEMPHPQHIQLVHGDLTTFDWWSCSDIVFVNATAFSAELWNTVQLLALRLQPGALFVSLTHSHKSPRLDVESAWRRV</sequence>
<comment type="catalytic activity">
    <reaction evidence="5">
        <text>L-lysyl(79)-[histone H3] + 3 S-adenosyl-L-methionine = N(6),N(6),N(6)-trimethyl-L-lysyl(79)-[histone H3] + 3 S-adenosyl-L-homocysteine + 3 H(+)</text>
        <dbReference type="Rhea" id="RHEA:60328"/>
        <dbReference type="Rhea" id="RHEA-COMP:15549"/>
        <dbReference type="Rhea" id="RHEA-COMP:15552"/>
        <dbReference type="ChEBI" id="CHEBI:15378"/>
        <dbReference type="ChEBI" id="CHEBI:29969"/>
        <dbReference type="ChEBI" id="CHEBI:57856"/>
        <dbReference type="ChEBI" id="CHEBI:59789"/>
        <dbReference type="ChEBI" id="CHEBI:61961"/>
        <dbReference type="EC" id="2.1.1.360"/>
    </reaction>
</comment>
<dbReference type="EC" id="2.1.1.360" evidence="1"/>
<evidence type="ECO:0000256" key="4">
    <source>
        <dbReference type="ARBA" id="ARBA00029821"/>
    </source>
</evidence>
<dbReference type="AlphaFoldDB" id="A0A024TA87"/>
<dbReference type="PANTHER" id="PTHR21451:SF19">
    <property type="entry name" value="ACTIVATED IN BLOCKED UNFOLDED PROTEIN RESPONSE"/>
    <property type="match status" value="1"/>
</dbReference>
<dbReference type="VEuPathDB" id="FungiDB:H310_14906"/>
<evidence type="ECO:0000256" key="3">
    <source>
        <dbReference type="ARBA" id="ARBA00022853"/>
    </source>
</evidence>
<gene>
    <name evidence="7" type="ORF">H310_14906</name>
</gene>